<dbReference type="GO" id="GO:0005524">
    <property type="term" value="F:ATP binding"/>
    <property type="evidence" value="ECO:0007669"/>
    <property type="project" value="UniProtKB-KW"/>
</dbReference>
<dbReference type="InterPro" id="IPR003661">
    <property type="entry name" value="HisK_dim/P_dom"/>
</dbReference>
<evidence type="ECO:0000256" key="2">
    <source>
        <dbReference type="ARBA" id="ARBA00004429"/>
    </source>
</evidence>
<dbReference type="InterPro" id="IPR003594">
    <property type="entry name" value="HATPase_dom"/>
</dbReference>
<evidence type="ECO:0000313" key="18">
    <source>
        <dbReference type="EMBL" id="SEG20208.1"/>
    </source>
</evidence>
<keyword evidence="7" id="KW-0808">Transferase</keyword>
<dbReference type="SUPFAM" id="SSF47384">
    <property type="entry name" value="Homodimeric domain of signal transducing histidine kinase"/>
    <property type="match status" value="1"/>
</dbReference>
<dbReference type="PANTHER" id="PTHR44936:SF5">
    <property type="entry name" value="SENSOR HISTIDINE KINASE ENVZ"/>
    <property type="match status" value="1"/>
</dbReference>
<feature type="transmembrane region" description="Helical" evidence="15">
    <location>
        <begin position="12"/>
        <end position="32"/>
    </location>
</feature>
<dbReference type="Pfam" id="PF00672">
    <property type="entry name" value="HAMP"/>
    <property type="match status" value="1"/>
</dbReference>
<dbReference type="InterPro" id="IPR003660">
    <property type="entry name" value="HAMP_dom"/>
</dbReference>
<dbReference type="Gene3D" id="1.10.287.130">
    <property type="match status" value="1"/>
</dbReference>
<evidence type="ECO:0000256" key="6">
    <source>
        <dbReference type="ARBA" id="ARBA00022553"/>
    </source>
</evidence>
<dbReference type="CDD" id="cd00082">
    <property type="entry name" value="HisKA"/>
    <property type="match status" value="1"/>
</dbReference>
<gene>
    <name evidence="18" type="ORF">SAMN04488115_103578</name>
</gene>
<dbReference type="CDD" id="cd06225">
    <property type="entry name" value="HAMP"/>
    <property type="match status" value="1"/>
</dbReference>
<dbReference type="AlphaFoldDB" id="A0A1H5Y8C5"/>
<keyword evidence="10 18" id="KW-0418">Kinase</keyword>
<keyword evidence="13" id="KW-0902">Two-component regulatory system</keyword>
<dbReference type="RefSeq" id="WP_103872370.1">
    <property type="nucleotide sequence ID" value="NZ_FNUY01000003.1"/>
</dbReference>
<dbReference type="SMART" id="SM00304">
    <property type="entry name" value="HAMP"/>
    <property type="match status" value="1"/>
</dbReference>
<dbReference type="SUPFAM" id="SSF158472">
    <property type="entry name" value="HAMP domain-like"/>
    <property type="match status" value="1"/>
</dbReference>
<evidence type="ECO:0000256" key="3">
    <source>
        <dbReference type="ARBA" id="ARBA00012438"/>
    </source>
</evidence>
<evidence type="ECO:0000259" key="17">
    <source>
        <dbReference type="PROSITE" id="PS50885"/>
    </source>
</evidence>
<dbReference type="OrthoDB" id="9804645at2"/>
<feature type="transmembrane region" description="Helical" evidence="15">
    <location>
        <begin position="165"/>
        <end position="184"/>
    </location>
</feature>
<evidence type="ECO:0000256" key="4">
    <source>
        <dbReference type="ARBA" id="ARBA00022475"/>
    </source>
</evidence>
<evidence type="ECO:0000256" key="12">
    <source>
        <dbReference type="ARBA" id="ARBA00022989"/>
    </source>
</evidence>
<evidence type="ECO:0000256" key="9">
    <source>
        <dbReference type="ARBA" id="ARBA00022741"/>
    </source>
</evidence>
<feature type="domain" description="HAMP" evidence="17">
    <location>
        <begin position="185"/>
        <end position="237"/>
    </location>
</feature>
<dbReference type="InterPro" id="IPR036097">
    <property type="entry name" value="HisK_dim/P_sf"/>
</dbReference>
<dbReference type="Gene3D" id="3.30.565.10">
    <property type="entry name" value="Histidine kinase-like ATPase, C-terminal domain"/>
    <property type="match status" value="1"/>
</dbReference>
<keyword evidence="9" id="KW-0547">Nucleotide-binding</keyword>
<evidence type="ECO:0000259" key="16">
    <source>
        <dbReference type="PROSITE" id="PS50109"/>
    </source>
</evidence>
<dbReference type="Pfam" id="PF02518">
    <property type="entry name" value="HATPase_c"/>
    <property type="match status" value="1"/>
</dbReference>
<dbReference type="Pfam" id="PF00512">
    <property type="entry name" value="HisKA"/>
    <property type="match status" value="1"/>
</dbReference>
<keyword evidence="6" id="KW-0597">Phosphoprotein</keyword>
<keyword evidence="8 15" id="KW-0812">Transmembrane</keyword>
<dbReference type="GO" id="GO:0005886">
    <property type="term" value="C:plasma membrane"/>
    <property type="evidence" value="ECO:0007669"/>
    <property type="project" value="UniProtKB-SubCell"/>
</dbReference>
<keyword evidence="4" id="KW-1003">Cell membrane</keyword>
<evidence type="ECO:0000256" key="10">
    <source>
        <dbReference type="ARBA" id="ARBA00022777"/>
    </source>
</evidence>
<accession>A0A1H5Y8C5</accession>
<evidence type="ECO:0000256" key="11">
    <source>
        <dbReference type="ARBA" id="ARBA00022840"/>
    </source>
</evidence>
<dbReference type="Proteomes" id="UP000236743">
    <property type="component" value="Unassembled WGS sequence"/>
</dbReference>
<dbReference type="SMART" id="SM00387">
    <property type="entry name" value="HATPase_c"/>
    <property type="match status" value="1"/>
</dbReference>
<evidence type="ECO:0000256" key="13">
    <source>
        <dbReference type="ARBA" id="ARBA00023012"/>
    </source>
</evidence>
<dbReference type="PROSITE" id="PS50109">
    <property type="entry name" value="HIS_KIN"/>
    <property type="match status" value="1"/>
</dbReference>
<reference evidence="18 19" key="1">
    <citation type="submission" date="2016-10" db="EMBL/GenBank/DDBJ databases">
        <authorList>
            <person name="de Groot N.N."/>
        </authorList>
    </citation>
    <scope>NUCLEOTIDE SEQUENCE [LARGE SCALE GENOMIC DNA]</scope>
    <source>
        <strain evidence="18 19">DSM 26656</strain>
    </source>
</reference>
<dbReference type="EC" id="2.7.13.3" evidence="3"/>
<evidence type="ECO:0000256" key="15">
    <source>
        <dbReference type="SAM" id="Phobius"/>
    </source>
</evidence>
<dbReference type="GO" id="GO:0000155">
    <property type="term" value="F:phosphorelay sensor kinase activity"/>
    <property type="evidence" value="ECO:0007669"/>
    <property type="project" value="InterPro"/>
</dbReference>
<keyword evidence="5" id="KW-0997">Cell inner membrane</keyword>
<evidence type="ECO:0000256" key="1">
    <source>
        <dbReference type="ARBA" id="ARBA00000085"/>
    </source>
</evidence>
<dbReference type="EMBL" id="FNUY01000003">
    <property type="protein sequence ID" value="SEG20208.1"/>
    <property type="molecule type" value="Genomic_DNA"/>
</dbReference>
<evidence type="ECO:0000256" key="8">
    <source>
        <dbReference type="ARBA" id="ARBA00022692"/>
    </source>
</evidence>
<protein>
    <recommendedName>
        <fullName evidence="3">histidine kinase</fullName>
        <ecNumber evidence="3">2.7.13.3</ecNumber>
    </recommendedName>
</protein>
<keyword evidence="12 15" id="KW-1133">Transmembrane helix</keyword>
<dbReference type="SUPFAM" id="SSF55874">
    <property type="entry name" value="ATPase domain of HSP90 chaperone/DNA topoisomerase II/histidine kinase"/>
    <property type="match status" value="1"/>
</dbReference>
<dbReference type="InterPro" id="IPR004358">
    <property type="entry name" value="Sig_transdc_His_kin-like_C"/>
</dbReference>
<dbReference type="InterPro" id="IPR036890">
    <property type="entry name" value="HATPase_C_sf"/>
</dbReference>
<dbReference type="InterPro" id="IPR005467">
    <property type="entry name" value="His_kinase_dom"/>
</dbReference>
<dbReference type="InterPro" id="IPR050980">
    <property type="entry name" value="2C_sensor_his_kinase"/>
</dbReference>
<evidence type="ECO:0000256" key="14">
    <source>
        <dbReference type="ARBA" id="ARBA00023136"/>
    </source>
</evidence>
<keyword evidence="19" id="KW-1185">Reference proteome</keyword>
<dbReference type="PROSITE" id="PS50885">
    <property type="entry name" value="HAMP"/>
    <property type="match status" value="1"/>
</dbReference>
<dbReference type="PANTHER" id="PTHR44936">
    <property type="entry name" value="SENSOR PROTEIN CREC"/>
    <property type="match status" value="1"/>
</dbReference>
<dbReference type="PRINTS" id="PR00344">
    <property type="entry name" value="BCTRLSENSOR"/>
</dbReference>
<comment type="subcellular location">
    <subcellularLocation>
        <location evidence="2">Cell inner membrane</location>
        <topology evidence="2">Multi-pass membrane protein</topology>
    </subcellularLocation>
</comment>
<evidence type="ECO:0000313" key="19">
    <source>
        <dbReference type="Proteomes" id="UP000236743"/>
    </source>
</evidence>
<name>A0A1H5Y8C5_9HYPH</name>
<evidence type="ECO:0000256" key="7">
    <source>
        <dbReference type="ARBA" id="ARBA00022679"/>
    </source>
</evidence>
<evidence type="ECO:0000256" key="5">
    <source>
        <dbReference type="ARBA" id="ARBA00022519"/>
    </source>
</evidence>
<sequence>MKRWLPDTIQSRTIIVLLLGLGVFHLLSLWTYQSGLRSEIDLTNESRLAERIVSIKRAILALPVNERDNVAHSLSGGPIEVHWSAVELATANPVADPELAALRSRLIEMAPELSEENWIVSAPRAMGGSGTDPHQFQVSIKAADGGWVNFNIVRFNGPHGTMHGIIWSTTLMALGVVLVSILMVRWLTRPLRIFADAARKAYVGGDAADVPVAGPKEVRALATAFNDMQRRIKRLIDDRTQTLAAISHDLKTPLTRLRLRAEELENRSAIADIEADLDEMEAMLDASLMFLRGEQVSEPKREFDLSVLLETIKDDFTDAGHAVTLIAPSRLRFRGRHLSLKRAITNLVWNAVRYGGNAAIGVSTDKDGITIRIEDSGPGIPESELEAVFAPFMRIDSSRSRETGGVGLGLTIARSVLRGHGGDALLENRAEGGLRVIARLPYIAA</sequence>
<keyword evidence="11" id="KW-0067">ATP-binding</keyword>
<feature type="domain" description="Histidine kinase" evidence="16">
    <location>
        <begin position="245"/>
        <end position="444"/>
    </location>
</feature>
<organism evidence="18 19">
    <name type="scientific">Bosea lathyri</name>
    <dbReference type="NCBI Taxonomy" id="1036778"/>
    <lineage>
        <taxon>Bacteria</taxon>
        <taxon>Pseudomonadati</taxon>
        <taxon>Pseudomonadota</taxon>
        <taxon>Alphaproteobacteria</taxon>
        <taxon>Hyphomicrobiales</taxon>
        <taxon>Boseaceae</taxon>
        <taxon>Bosea</taxon>
    </lineage>
</organism>
<proteinExistence type="predicted"/>
<comment type="catalytic activity">
    <reaction evidence="1">
        <text>ATP + protein L-histidine = ADP + protein N-phospho-L-histidine.</text>
        <dbReference type="EC" id="2.7.13.3"/>
    </reaction>
</comment>
<dbReference type="SMART" id="SM00388">
    <property type="entry name" value="HisKA"/>
    <property type="match status" value="1"/>
</dbReference>
<keyword evidence="14 15" id="KW-0472">Membrane</keyword>